<protein>
    <submittedName>
        <fullName evidence="4">Uncharacterized protein</fullName>
    </submittedName>
</protein>
<feature type="compositionally biased region" description="Basic and acidic residues" evidence="1">
    <location>
        <begin position="262"/>
        <end position="279"/>
    </location>
</feature>
<feature type="compositionally biased region" description="Basic and acidic residues" evidence="1">
    <location>
        <begin position="335"/>
        <end position="346"/>
    </location>
</feature>
<sequence>MLLGAILLLTVGTGAFVVLDPGSPHASESQMTVQWVANANEDPSVFNIELYSPTFNSVNLLGQHVPTSANEFTVTFPPLPASNDYIFWFVNPANASNVYANSVSFSVVAAAQKSTAQGTTSGPTKAASPPTTAGPPPPSTPLPGHSLTSPLGTSTAPLSTPFSTPTSLLSSPSGVPDISQSPPLSQSVQLSLGLSGEVIQPPPTLAAAVHASKKPISAGVIAGSVIGGVVLFILFALVLLRLRSARRREDPELRPHGYPATLRDEEPSFRDPATNEKTDPIPSSTSRSASSDGEGTRWAALTAQSRTVQEQPAALNNSDHDGREEPIHRNATLRAHVETFEREMQSQHHPPPGYLD</sequence>
<dbReference type="EMBL" id="JARJCM010000043">
    <property type="protein sequence ID" value="KAJ7036354.1"/>
    <property type="molecule type" value="Genomic_DNA"/>
</dbReference>
<evidence type="ECO:0000256" key="3">
    <source>
        <dbReference type="SAM" id="SignalP"/>
    </source>
</evidence>
<evidence type="ECO:0000313" key="5">
    <source>
        <dbReference type="Proteomes" id="UP001218188"/>
    </source>
</evidence>
<dbReference type="Proteomes" id="UP001218188">
    <property type="component" value="Unassembled WGS sequence"/>
</dbReference>
<feature type="compositionally biased region" description="Low complexity" evidence="1">
    <location>
        <begin position="119"/>
        <end position="131"/>
    </location>
</feature>
<organism evidence="4 5">
    <name type="scientific">Mycena alexandri</name>
    <dbReference type="NCBI Taxonomy" id="1745969"/>
    <lineage>
        <taxon>Eukaryota</taxon>
        <taxon>Fungi</taxon>
        <taxon>Dikarya</taxon>
        <taxon>Basidiomycota</taxon>
        <taxon>Agaricomycotina</taxon>
        <taxon>Agaricomycetes</taxon>
        <taxon>Agaricomycetidae</taxon>
        <taxon>Agaricales</taxon>
        <taxon>Marasmiineae</taxon>
        <taxon>Mycenaceae</taxon>
        <taxon>Mycena</taxon>
    </lineage>
</organism>
<feature type="compositionally biased region" description="Polar residues" evidence="1">
    <location>
        <begin position="302"/>
        <end position="317"/>
    </location>
</feature>
<feature type="transmembrane region" description="Helical" evidence="2">
    <location>
        <begin position="216"/>
        <end position="240"/>
    </location>
</feature>
<feature type="compositionally biased region" description="Pro residues" evidence="1">
    <location>
        <begin position="132"/>
        <end position="141"/>
    </location>
</feature>
<feature type="region of interest" description="Disordered" evidence="1">
    <location>
        <begin position="115"/>
        <end position="186"/>
    </location>
</feature>
<accession>A0AAD6X8T3</accession>
<dbReference type="AlphaFoldDB" id="A0AAD6X8T3"/>
<proteinExistence type="predicted"/>
<evidence type="ECO:0000256" key="2">
    <source>
        <dbReference type="SAM" id="Phobius"/>
    </source>
</evidence>
<feature type="chain" id="PRO_5042066538" evidence="3">
    <location>
        <begin position="16"/>
        <end position="356"/>
    </location>
</feature>
<keyword evidence="3" id="KW-0732">Signal</keyword>
<feature type="signal peptide" evidence="3">
    <location>
        <begin position="1"/>
        <end position="15"/>
    </location>
</feature>
<keyword evidence="2" id="KW-1133">Transmembrane helix</keyword>
<evidence type="ECO:0000256" key="1">
    <source>
        <dbReference type="SAM" id="MobiDB-lite"/>
    </source>
</evidence>
<keyword evidence="2" id="KW-0812">Transmembrane</keyword>
<evidence type="ECO:0000313" key="4">
    <source>
        <dbReference type="EMBL" id="KAJ7036354.1"/>
    </source>
</evidence>
<name>A0AAD6X8T3_9AGAR</name>
<feature type="region of interest" description="Disordered" evidence="1">
    <location>
        <begin position="250"/>
        <end position="356"/>
    </location>
</feature>
<feature type="compositionally biased region" description="Basic and acidic residues" evidence="1">
    <location>
        <begin position="318"/>
        <end position="328"/>
    </location>
</feature>
<feature type="compositionally biased region" description="Low complexity" evidence="1">
    <location>
        <begin position="142"/>
        <end position="186"/>
    </location>
</feature>
<reference evidence="4" key="1">
    <citation type="submission" date="2023-03" db="EMBL/GenBank/DDBJ databases">
        <title>Massive genome expansion in bonnet fungi (Mycena s.s.) driven by repeated elements and novel gene families across ecological guilds.</title>
        <authorList>
            <consortium name="Lawrence Berkeley National Laboratory"/>
            <person name="Harder C.B."/>
            <person name="Miyauchi S."/>
            <person name="Viragh M."/>
            <person name="Kuo A."/>
            <person name="Thoen E."/>
            <person name="Andreopoulos B."/>
            <person name="Lu D."/>
            <person name="Skrede I."/>
            <person name="Drula E."/>
            <person name="Henrissat B."/>
            <person name="Morin E."/>
            <person name="Kohler A."/>
            <person name="Barry K."/>
            <person name="LaButti K."/>
            <person name="Morin E."/>
            <person name="Salamov A."/>
            <person name="Lipzen A."/>
            <person name="Mereny Z."/>
            <person name="Hegedus B."/>
            <person name="Baldrian P."/>
            <person name="Stursova M."/>
            <person name="Weitz H."/>
            <person name="Taylor A."/>
            <person name="Grigoriev I.V."/>
            <person name="Nagy L.G."/>
            <person name="Martin F."/>
            <person name="Kauserud H."/>
        </authorList>
    </citation>
    <scope>NUCLEOTIDE SEQUENCE</scope>
    <source>
        <strain evidence="4">CBHHK200</strain>
    </source>
</reference>
<keyword evidence="2" id="KW-0472">Membrane</keyword>
<keyword evidence="5" id="KW-1185">Reference proteome</keyword>
<gene>
    <name evidence="4" type="ORF">C8F04DRAFT_477624</name>
</gene>
<comment type="caution">
    <text evidence="4">The sequence shown here is derived from an EMBL/GenBank/DDBJ whole genome shotgun (WGS) entry which is preliminary data.</text>
</comment>